<organism evidence="1">
    <name type="scientific">bioreactor metagenome</name>
    <dbReference type="NCBI Taxonomy" id="1076179"/>
    <lineage>
        <taxon>unclassified sequences</taxon>
        <taxon>metagenomes</taxon>
        <taxon>ecological metagenomes</taxon>
    </lineage>
</organism>
<evidence type="ECO:0000313" key="1">
    <source>
        <dbReference type="EMBL" id="MPM63214.1"/>
    </source>
</evidence>
<accession>A0A645BN46</accession>
<dbReference type="AlphaFoldDB" id="A0A645BN46"/>
<dbReference type="EMBL" id="VSSQ01019282">
    <property type="protein sequence ID" value="MPM63214.1"/>
    <property type="molecule type" value="Genomic_DNA"/>
</dbReference>
<proteinExistence type="predicted"/>
<sequence>MGGNHIGDHGDEGQFFAMGGLADEGVHKRVHRNDQITRVIGQQVA</sequence>
<comment type="caution">
    <text evidence="1">The sequence shown here is derived from an EMBL/GenBank/DDBJ whole genome shotgun (WGS) entry which is preliminary data.</text>
</comment>
<reference evidence="1" key="1">
    <citation type="submission" date="2019-08" db="EMBL/GenBank/DDBJ databases">
        <authorList>
            <person name="Kucharzyk K."/>
            <person name="Murdoch R.W."/>
            <person name="Higgins S."/>
            <person name="Loffler F."/>
        </authorList>
    </citation>
    <scope>NUCLEOTIDE SEQUENCE</scope>
</reference>
<protein>
    <submittedName>
        <fullName evidence="1">Uncharacterized protein</fullName>
    </submittedName>
</protein>
<name>A0A645BN46_9ZZZZ</name>
<gene>
    <name evidence="1" type="ORF">SDC9_110094</name>
</gene>